<dbReference type="InterPro" id="IPR023524">
    <property type="entry name" value="Uncharacterised_SprT-like"/>
</dbReference>
<feature type="binding site" evidence="4">
    <location>
        <position position="82"/>
    </location>
    <ligand>
        <name>Zn(2+)</name>
        <dbReference type="ChEBI" id="CHEBI:29105"/>
    </ligand>
</feature>
<keyword evidence="7" id="KW-1185">Reference proteome</keyword>
<feature type="active site" evidence="4">
    <location>
        <position position="83"/>
    </location>
</feature>
<comment type="similarity">
    <text evidence="4">Belongs to the SprT family.</text>
</comment>
<name>A0A1H0IKM8_9BACI</name>
<evidence type="ECO:0000256" key="3">
    <source>
        <dbReference type="ARBA" id="ARBA00022833"/>
    </source>
</evidence>
<comment type="subcellular location">
    <subcellularLocation>
        <location evidence="4">Cytoplasm</location>
    </subcellularLocation>
</comment>
<accession>A0A1H0IKM8</accession>
<keyword evidence="2 4" id="KW-0479">Metal-binding</keyword>
<keyword evidence="3 4" id="KW-0862">Zinc</keyword>
<feature type="binding site" evidence="4">
    <location>
        <position position="86"/>
    </location>
    <ligand>
        <name>Zn(2+)</name>
        <dbReference type="ChEBI" id="CHEBI:29105"/>
    </ligand>
</feature>
<evidence type="ECO:0000256" key="1">
    <source>
        <dbReference type="ARBA" id="ARBA00022490"/>
    </source>
</evidence>
<dbReference type="Proteomes" id="UP000198778">
    <property type="component" value="Unassembled WGS sequence"/>
</dbReference>
<dbReference type="GO" id="GO:0005737">
    <property type="term" value="C:cytoplasm"/>
    <property type="evidence" value="ECO:0007669"/>
    <property type="project" value="UniProtKB-SubCell"/>
</dbReference>
<gene>
    <name evidence="6" type="ORF">SAMN04488053_1115</name>
</gene>
<evidence type="ECO:0000313" key="7">
    <source>
        <dbReference type="Proteomes" id="UP000198778"/>
    </source>
</evidence>
<dbReference type="GO" id="GO:0006950">
    <property type="term" value="P:response to stress"/>
    <property type="evidence" value="ECO:0007669"/>
    <property type="project" value="UniProtKB-ARBA"/>
</dbReference>
<dbReference type="SMART" id="SM00731">
    <property type="entry name" value="SprT"/>
    <property type="match status" value="1"/>
</dbReference>
<reference evidence="7" key="1">
    <citation type="submission" date="2016-10" db="EMBL/GenBank/DDBJ databases">
        <authorList>
            <person name="Varghese N."/>
            <person name="Submissions S."/>
        </authorList>
    </citation>
    <scope>NUCLEOTIDE SEQUENCE [LARGE SCALE GENOMIC DNA]</scope>
    <source>
        <strain evidence="7">CGMCC 1.10369</strain>
    </source>
</reference>
<sequence>MIIKANYRREMEWQGMNNEELQRLTEEISLDFFRKRFKHKASFNKRLRTTGGRYALQSHNIEINPKHLEHYGRDEVISIIKHELCHYHLHIEGRGYQHRDREFKQLLKQVGGSRHCQSIPAVRNKSVTIHVYRCLTCSHEYLRKRRMNTKKYVCGKCHGRLEKTAEKNEGKTLTAFQGI</sequence>
<dbReference type="HAMAP" id="MF_00745">
    <property type="entry name" value="SprT_like"/>
    <property type="match status" value="1"/>
</dbReference>
<evidence type="ECO:0000256" key="2">
    <source>
        <dbReference type="ARBA" id="ARBA00022723"/>
    </source>
</evidence>
<keyword evidence="1 4" id="KW-0963">Cytoplasm</keyword>
<evidence type="ECO:0000313" key="6">
    <source>
        <dbReference type="EMBL" id="SDO31962.1"/>
    </source>
</evidence>
<evidence type="ECO:0000256" key="4">
    <source>
        <dbReference type="HAMAP-Rule" id="MF_00745"/>
    </source>
</evidence>
<dbReference type="GO" id="GO:0008270">
    <property type="term" value="F:zinc ion binding"/>
    <property type="evidence" value="ECO:0007669"/>
    <property type="project" value="UniProtKB-UniRule"/>
</dbReference>
<dbReference type="Pfam" id="PF10263">
    <property type="entry name" value="SprT-like"/>
    <property type="match status" value="1"/>
</dbReference>
<protein>
    <recommendedName>
        <fullName evidence="4">Protein SprT-like</fullName>
    </recommendedName>
</protein>
<dbReference type="InterPro" id="IPR006640">
    <property type="entry name" value="SprT-like_domain"/>
</dbReference>
<comment type="cofactor">
    <cofactor evidence="4">
        <name>Zn(2+)</name>
        <dbReference type="ChEBI" id="CHEBI:29105"/>
    </cofactor>
    <text evidence="4">Binds 1 zinc ion.</text>
</comment>
<dbReference type="STRING" id="745820.SAMN04488053_1115"/>
<dbReference type="AlphaFoldDB" id="A0A1H0IKM8"/>
<feature type="domain" description="SprT-like" evidence="5">
    <location>
        <begin position="19"/>
        <end position="164"/>
    </location>
</feature>
<evidence type="ECO:0000259" key="5">
    <source>
        <dbReference type="SMART" id="SM00731"/>
    </source>
</evidence>
<dbReference type="EMBL" id="FNIL01000011">
    <property type="protein sequence ID" value="SDO31962.1"/>
    <property type="molecule type" value="Genomic_DNA"/>
</dbReference>
<dbReference type="NCBIfam" id="NF003339">
    <property type="entry name" value="PRK04351.1"/>
    <property type="match status" value="1"/>
</dbReference>
<organism evidence="6 7">
    <name type="scientific">Alkalicoccus daliensis</name>
    <dbReference type="NCBI Taxonomy" id="745820"/>
    <lineage>
        <taxon>Bacteria</taxon>
        <taxon>Bacillati</taxon>
        <taxon>Bacillota</taxon>
        <taxon>Bacilli</taxon>
        <taxon>Bacillales</taxon>
        <taxon>Bacillaceae</taxon>
        <taxon>Alkalicoccus</taxon>
    </lineage>
</organism>
<proteinExistence type="inferred from homology"/>